<dbReference type="PROSITE" id="PS52016">
    <property type="entry name" value="TONB_DEPENDENT_REC_3"/>
    <property type="match status" value="1"/>
</dbReference>
<dbReference type="EMBL" id="MGDB01000151">
    <property type="protein sequence ID" value="OGL38300.1"/>
    <property type="molecule type" value="Genomic_DNA"/>
</dbReference>
<evidence type="ECO:0000256" key="11">
    <source>
        <dbReference type="RuleBase" id="RU003357"/>
    </source>
</evidence>
<keyword evidence="5" id="KW-0732">Signal</keyword>
<organism evidence="14 15">
    <name type="scientific">Candidatus Schekmanbacteria bacterium GWA2_38_11</name>
    <dbReference type="NCBI Taxonomy" id="1817876"/>
    <lineage>
        <taxon>Bacteria</taxon>
        <taxon>Candidatus Schekmaniibacteriota</taxon>
    </lineage>
</organism>
<keyword evidence="4 10" id="KW-0812">Transmembrane</keyword>
<evidence type="ECO:0000259" key="12">
    <source>
        <dbReference type="Pfam" id="PF00593"/>
    </source>
</evidence>
<keyword evidence="9 10" id="KW-0998">Cell outer membrane</keyword>
<dbReference type="Pfam" id="PF07715">
    <property type="entry name" value="Plug"/>
    <property type="match status" value="1"/>
</dbReference>
<proteinExistence type="inferred from homology"/>
<keyword evidence="2 10" id="KW-0813">Transport</keyword>
<evidence type="ECO:0000256" key="10">
    <source>
        <dbReference type="PROSITE-ProRule" id="PRU01360"/>
    </source>
</evidence>
<dbReference type="GO" id="GO:0009279">
    <property type="term" value="C:cell outer membrane"/>
    <property type="evidence" value="ECO:0007669"/>
    <property type="project" value="UniProtKB-SubCell"/>
</dbReference>
<accession>A0A1F7RAD2</accession>
<dbReference type="AlphaFoldDB" id="A0A1F7RAD2"/>
<dbReference type="GO" id="GO:0015344">
    <property type="term" value="F:siderophore uptake transmembrane transporter activity"/>
    <property type="evidence" value="ECO:0007669"/>
    <property type="project" value="TreeGrafter"/>
</dbReference>
<evidence type="ECO:0000256" key="4">
    <source>
        <dbReference type="ARBA" id="ARBA00022692"/>
    </source>
</evidence>
<reference evidence="14 15" key="1">
    <citation type="journal article" date="2016" name="Nat. Commun.">
        <title>Thousands of microbial genomes shed light on interconnected biogeochemical processes in an aquifer system.</title>
        <authorList>
            <person name="Anantharaman K."/>
            <person name="Brown C.T."/>
            <person name="Hug L.A."/>
            <person name="Sharon I."/>
            <person name="Castelle C.J."/>
            <person name="Probst A.J."/>
            <person name="Thomas B.C."/>
            <person name="Singh A."/>
            <person name="Wilkins M.J."/>
            <person name="Karaoz U."/>
            <person name="Brodie E.L."/>
            <person name="Williams K.H."/>
            <person name="Hubbard S.S."/>
            <person name="Banfield J.F."/>
        </authorList>
    </citation>
    <scope>NUCLEOTIDE SEQUENCE [LARGE SCALE GENOMIC DNA]</scope>
</reference>
<keyword evidence="6 11" id="KW-0798">TonB box</keyword>
<keyword evidence="7 10" id="KW-0472">Membrane</keyword>
<dbReference type="Gene3D" id="2.40.170.20">
    <property type="entry name" value="TonB-dependent receptor, beta-barrel domain"/>
    <property type="match status" value="1"/>
</dbReference>
<comment type="subcellular location">
    <subcellularLocation>
        <location evidence="1 10">Cell outer membrane</location>
        <topology evidence="1 10">Multi-pass membrane protein</topology>
    </subcellularLocation>
</comment>
<dbReference type="CDD" id="cd01347">
    <property type="entry name" value="ligand_gated_channel"/>
    <property type="match status" value="1"/>
</dbReference>
<keyword evidence="8" id="KW-0675">Receptor</keyword>
<dbReference type="InterPro" id="IPR039426">
    <property type="entry name" value="TonB-dep_rcpt-like"/>
</dbReference>
<comment type="similarity">
    <text evidence="10 11">Belongs to the TonB-dependent receptor family.</text>
</comment>
<protein>
    <recommendedName>
        <fullName evidence="16">TonB-dependent receptor</fullName>
    </recommendedName>
</protein>
<evidence type="ECO:0008006" key="16">
    <source>
        <dbReference type="Google" id="ProtNLM"/>
    </source>
</evidence>
<evidence type="ECO:0000313" key="14">
    <source>
        <dbReference type="EMBL" id="OGL38300.1"/>
    </source>
</evidence>
<dbReference type="InterPro" id="IPR000531">
    <property type="entry name" value="Beta-barrel_TonB"/>
</dbReference>
<dbReference type="InterPro" id="IPR012910">
    <property type="entry name" value="Plug_dom"/>
</dbReference>
<dbReference type="SUPFAM" id="SSF56935">
    <property type="entry name" value="Porins"/>
    <property type="match status" value="1"/>
</dbReference>
<evidence type="ECO:0000256" key="2">
    <source>
        <dbReference type="ARBA" id="ARBA00022448"/>
    </source>
</evidence>
<name>A0A1F7RAD2_9BACT</name>
<sequence>MTDLTIEELMSITVRSASTYEQKVTEAPSSVTIITAGEIKKYGYRTLAEILRSVRGFYTTYDRNYIYVGIRGFARPGDYNTRFLLLVDGHRINENVFDMATIGTDFIMDVDLIDRVEVIRGPSSSLYGSNAFFGVINVITKKGEDFRGIEVSGAAGSHDTYNGRLSYGNKFTNGIDMALSGSIYSSQGRGRLYFKEFDSPATHNGVALYNDDDKNYSLFTKFSYSDFLIEGAYVSREKRIPTAPWGTIFNDSQNKTYDERAYVDLKYEHNFQNQTNLMGRISYDHAYYHGDYIYNYPPVTLNKDSGRGEWAGAELKLMKTLLKKHTVVLGTEYRYNFRQDQRNFDQDPYLEYLDDERDSKIWAFYFQDEFKILDNLIFNAGVRYDHYDTFGGTTNPRLALIYQPLDKTTLKLLYGEAFRAPNVYELYYKGGGSKANPGLDPETIRTYEMILEQSFGDHISVNVSGFYYTIKDLISQEVDSDKLQVYKNTDKIEAKGLELETNYKWVNGLEGRISYTFTETQDKKTDKILTNSPKNLAKFNLIVPLVKEKLLAGFEVQYTGKRKTLAGNSADDFMVTNLTLFSHNLLKGLEISGSIYNLFNKRFHDPGAVEHRQDTIEQDGRNFRLKITYTF</sequence>
<dbReference type="GO" id="GO:0044718">
    <property type="term" value="P:siderophore transmembrane transport"/>
    <property type="evidence" value="ECO:0007669"/>
    <property type="project" value="TreeGrafter"/>
</dbReference>
<keyword evidence="3 10" id="KW-1134">Transmembrane beta strand</keyword>
<dbReference type="Pfam" id="PF00593">
    <property type="entry name" value="TonB_dep_Rec_b-barrel"/>
    <property type="match status" value="1"/>
</dbReference>
<evidence type="ECO:0000256" key="1">
    <source>
        <dbReference type="ARBA" id="ARBA00004571"/>
    </source>
</evidence>
<evidence type="ECO:0000313" key="15">
    <source>
        <dbReference type="Proteomes" id="UP000178526"/>
    </source>
</evidence>
<evidence type="ECO:0000256" key="5">
    <source>
        <dbReference type="ARBA" id="ARBA00022729"/>
    </source>
</evidence>
<feature type="domain" description="TonB-dependent receptor-like beta-barrel" evidence="12">
    <location>
        <begin position="208"/>
        <end position="598"/>
    </location>
</feature>
<dbReference type="InterPro" id="IPR036942">
    <property type="entry name" value="Beta-barrel_TonB_sf"/>
</dbReference>
<evidence type="ECO:0000256" key="9">
    <source>
        <dbReference type="ARBA" id="ARBA00023237"/>
    </source>
</evidence>
<evidence type="ECO:0000256" key="3">
    <source>
        <dbReference type="ARBA" id="ARBA00022452"/>
    </source>
</evidence>
<gene>
    <name evidence="14" type="ORF">A2042_02575</name>
</gene>
<feature type="domain" description="TonB-dependent receptor plug" evidence="13">
    <location>
        <begin position="24"/>
        <end position="135"/>
    </location>
</feature>
<comment type="caution">
    <text evidence="14">The sequence shown here is derived from an EMBL/GenBank/DDBJ whole genome shotgun (WGS) entry which is preliminary data.</text>
</comment>
<dbReference type="Gene3D" id="2.170.130.10">
    <property type="entry name" value="TonB-dependent receptor, plug domain"/>
    <property type="match status" value="1"/>
</dbReference>
<evidence type="ECO:0000256" key="7">
    <source>
        <dbReference type="ARBA" id="ARBA00023136"/>
    </source>
</evidence>
<dbReference type="InterPro" id="IPR037066">
    <property type="entry name" value="Plug_dom_sf"/>
</dbReference>
<evidence type="ECO:0000259" key="13">
    <source>
        <dbReference type="Pfam" id="PF07715"/>
    </source>
</evidence>
<dbReference type="Proteomes" id="UP000178526">
    <property type="component" value="Unassembled WGS sequence"/>
</dbReference>
<evidence type="ECO:0000256" key="8">
    <source>
        <dbReference type="ARBA" id="ARBA00023170"/>
    </source>
</evidence>
<evidence type="ECO:0000256" key="6">
    <source>
        <dbReference type="ARBA" id="ARBA00023077"/>
    </source>
</evidence>
<dbReference type="PANTHER" id="PTHR30069">
    <property type="entry name" value="TONB-DEPENDENT OUTER MEMBRANE RECEPTOR"/>
    <property type="match status" value="1"/>
</dbReference>
<dbReference type="PANTHER" id="PTHR30069:SF29">
    <property type="entry name" value="HEMOGLOBIN AND HEMOGLOBIN-HAPTOGLOBIN-BINDING PROTEIN 1-RELATED"/>
    <property type="match status" value="1"/>
</dbReference>